<protein>
    <recommendedName>
        <fullName evidence="4">EF-hand domain-containing protein</fullName>
    </recommendedName>
</protein>
<dbReference type="PROSITE" id="PS50222">
    <property type="entry name" value="EF_HAND_2"/>
    <property type="match status" value="4"/>
</dbReference>
<dbReference type="Gene3D" id="1.10.238.10">
    <property type="entry name" value="EF-hand"/>
    <property type="match status" value="2"/>
</dbReference>
<dbReference type="Pfam" id="PF13499">
    <property type="entry name" value="EF-hand_7"/>
    <property type="match status" value="2"/>
</dbReference>
<dbReference type="GO" id="GO:0005509">
    <property type="term" value="F:calcium ion binding"/>
    <property type="evidence" value="ECO:0007669"/>
    <property type="project" value="InterPro"/>
</dbReference>
<dbReference type="InterPro" id="IPR039647">
    <property type="entry name" value="EF_hand_pair_protein_CML-like"/>
</dbReference>
<sequence>MAQPAVSAEIEALTQVLALVEAFKAFDSDNDGQITAAELGGILASLGYNASEQDVRAMMKQGDKNKDGLLSTEEFLELNTKDMELSGLAGSLKAAFDALDCDGDEVVTGEELFEVIDSQGLGLSLEVCQELIASMDSDGDGAVSCEDLGLIIRLIINAII</sequence>
<comment type="caution">
    <text evidence="5">The sequence shown here is derived from an EMBL/GenBank/DDBJ whole genome shotgun (WGS) entry which is preliminary data.</text>
</comment>
<dbReference type="PROSITE" id="PS00018">
    <property type="entry name" value="EF_HAND_1"/>
    <property type="match status" value="3"/>
</dbReference>
<proteinExistence type="predicted"/>
<evidence type="ECO:0000256" key="2">
    <source>
        <dbReference type="ARBA" id="ARBA00022737"/>
    </source>
</evidence>
<dbReference type="InterPro" id="IPR011992">
    <property type="entry name" value="EF-hand-dom_pair"/>
</dbReference>
<dbReference type="SUPFAM" id="SSF47473">
    <property type="entry name" value="EF-hand"/>
    <property type="match status" value="1"/>
</dbReference>
<dbReference type="SMART" id="SM00054">
    <property type="entry name" value="EFh"/>
    <property type="match status" value="4"/>
</dbReference>
<dbReference type="PANTHER" id="PTHR10891">
    <property type="entry name" value="EF-HAND CALCIUM-BINDING DOMAIN CONTAINING PROTEIN"/>
    <property type="match status" value="1"/>
</dbReference>
<keyword evidence="6" id="KW-1185">Reference proteome</keyword>
<evidence type="ECO:0000256" key="1">
    <source>
        <dbReference type="ARBA" id="ARBA00022723"/>
    </source>
</evidence>
<keyword evidence="1" id="KW-0479">Metal-binding</keyword>
<dbReference type="FunFam" id="1.10.238.10:FF:000178">
    <property type="entry name" value="Calmodulin-2 A"/>
    <property type="match status" value="1"/>
</dbReference>
<evidence type="ECO:0000259" key="4">
    <source>
        <dbReference type="PROSITE" id="PS50222"/>
    </source>
</evidence>
<evidence type="ECO:0000256" key="3">
    <source>
        <dbReference type="ARBA" id="ARBA00022837"/>
    </source>
</evidence>
<dbReference type="AlphaFoldDB" id="A0AAV8T821"/>
<name>A0AAV8T821_9ROSI</name>
<dbReference type="EMBL" id="JAIWQS010000006">
    <property type="protein sequence ID" value="KAJ8762922.1"/>
    <property type="molecule type" value="Genomic_DNA"/>
</dbReference>
<dbReference type="Proteomes" id="UP001159364">
    <property type="component" value="Linkage Group LG06"/>
</dbReference>
<organism evidence="5 6">
    <name type="scientific">Erythroxylum novogranatense</name>
    <dbReference type="NCBI Taxonomy" id="1862640"/>
    <lineage>
        <taxon>Eukaryota</taxon>
        <taxon>Viridiplantae</taxon>
        <taxon>Streptophyta</taxon>
        <taxon>Embryophyta</taxon>
        <taxon>Tracheophyta</taxon>
        <taxon>Spermatophyta</taxon>
        <taxon>Magnoliopsida</taxon>
        <taxon>eudicotyledons</taxon>
        <taxon>Gunneridae</taxon>
        <taxon>Pentapetalae</taxon>
        <taxon>rosids</taxon>
        <taxon>fabids</taxon>
        <taxon>Malpighiales</taxon>
        <taxon>Erythroxylaceae</taxon>
        <taxon>Erythroxylum</taxon>
    </lineage>
</organism>
<keyword evidence="3" id="KW-0106">Calcium</keyword>
<evidence type="ECO:0000313" key="6">
    <source>
        <dbReference type="Proteomes" id="UP001159364"/>
    </source>
</evidence>
<accession>A0AAV8T821</accession>
<gene>
    <name evidence="5" type="ORF">K2173_023051</name>
</gene>
<feature type="domain" description="EF-hand" evidence="4">
    <location>
        <begin position="92"/>
        <end position="122"/>
    </location>
</feature>
<dbReference type="InterPro" id="IPR002048">
    <property type="entry name" value="EF_hand_dom"/>
</dbReference>
<feature type="domain" description="EF-hand" evidence="4">
    <location>
        <begin position="123"/>
        <end position="158"/>
    </location>
</feature>
<keyword evidence="2" id="KW-0677">Repeat</keyword>
<feature type="domain" description="EF-hand" evidence="4">
    <location>
        <begin position="14"/>
        <end position="49"/>
    </location>
</feature>
<reference evidence="5 6" key="1">
    <citation type="submission" date="2021-09" db="EMBL/GenBank/DDBJ databases">
        <title>Genomic insights and catalytic innovation underlie evolution of tropane alkaloids biosynthesis.</title>
        <authorList>
            <person name="Wang Y.-J."/>
            <person name="Tian T."/>
            <person name="Huang J.-P."/>
            <person name="Huang S.-X."/>
        </authorList>
    </citation>
    <scope>NUCLEOTIDE SEQUENCE [LARGE SCALE GENOMIC DNA]</scope>
    <source>
        <strain evidence="5">KIB-2018</strain>
        <tissue evidence="5">Leaf</tissue>
    </source>
</reference>
<feature type="domain" description="EF-hand" evidence="4">
    <location>
        <begin position="50"/>
        <end position="85"/>
    </location>
</feature>
<dbReference type="GO" id="GO:0043226">
    <property type="term" value="C:organelle"/>
    <property type="evidence" value="ECO:0007669"/>
    <property type="project" value="UniProtKB-ARBA"/>
</dbReference>
<dbReference type="InterPro" id="IPR018247">
    <property type="entry name" value="EF_Hand_1_Ca_BS"/>
</dbReference>
<dbReference type="CDD" id="cd00051">
    <property type="entry name" value="EFh"/>
    <property type="match status" value="1"/>
</dbReference>
<evidence type="ECO:0000313" key="5">
    <source>
        <dbReference type="EMBL" id="KAJ8762922.1"/>
    </source>
</evidence>